<dbReference type="EMBL" id="JACXWD010000040">
    <property type="protein sequence ID" value="MBD3868709.1"/>
    <property type="molecule type" value="Genomic_DNA"/>
</dbReference>
<dbReference type="Proteomes" id="UP000648239">
    <property type="component" value="Unassembled WGS sequence"/>
</dbReference>
<accession>A0A8J6Y5S8</accession>
<dbReference type="Gene3D" id="3.40.50.1820">
    <property type="entry name" value="alpha/beta hydrolase"/>
    <property type="match status" value="1"/>
</dbReference>
<evidence type="ECO:0008006" key="3">
    <source>
        <dbReference type="Google" id="ProtNLM"/>
    </source>
</evidence>
<dbReference type="AlphaFoldDB" id="A0A8J6Y5S8"/>
<proteinExistence type="predicted"/>
<dbReference type="InterPro" id="IPR029058">
    <property type="entry name" value="AB_hydrolase_fold"/>
</dbReference>
<evidence type="ECO:0000313" key="1">
    <source>
        <dbReference type="EMBL" id="MBD3868709.1"/>
    </source>
</evidence>
<comment type="caution">
    <text evidence="1">The sequence shown here is derived from an EMBL/GenBank/DDBJ whole genome shotgun (WGS) entry which is preliminary data.</text>
</comment>
<evidence type="ECO:0000313" key="2">
    <source>
        <dbReference type="Proteomes" id="UP000648239"/>
    </source>
</evidence>
<dbReference type="InterPro" id="IPR000801">
    <property type="entry name" value="Esterase-like"/>
</dbReference>
<reference evidence="1 2" key="1">
    <citation type="submission" date="2020-08" db="EMBL/GenBank/DDBJ databases">
        <title>Acidobacteriota in marine sediments use diverse sulfur dissimilation pathways.</title>
        <authorList>
            <person name="Wasmund K."/>
        </authorList>
    </citation>
    <scope>NUCLEOTIDE SEQUENCE [LARGE SCALE GENOMIC DNA]</scope>
    <source>
        <strain evidence="1">MAG AM4</strain>
    </source>
</reference>
<protein>
    <recommendedName>
        <fullName evidence="3">Esterase</fullName>
    </recommendedName>
</protein>
<sequence length="245" mass="27736">MSSRVVTEWHSRHLEQTVRIVRWGHFGQPVLVFPTAGGDAEEIERFRLVETLAPFIDGGRIKLYSCDNVAGKTWFSGNSSPTRCSRVQNLFDAFVSDELLGAIRDDCESPDIKPIVGGASIGAFNALATLCRHPEDFQSAICMSGTYDLEKHLRGEEVNLDFFYSSPLHFLPQAEEGRSLAALREAFVILAHGEGRWEEPEQSFRVAHVLGSRSIPNRVDGWGPEWHHDWPTWREMLPKYLEELL</sequence>
<organism evidence="1 2">
    <name type="scientific">Candidatus Polarisedimenticola svalbardensis</name>
    <dbReference type="NCBI Taxonomy" id="2886004"/>
    <lineage>
        <taxon>Bacteria</taxon>
        <taxon>Pseudomonadati</taxon>
        <taxon>Acidobacteriota</taxon>
        <taxon>Candidatus Polarisedimenticolia</taxon>
        <taxon>Candidatus Polarisedimenticolales</taxon>
        <taxon>Candidatus Polarisedimenticolaceae</taxon>
        <taxon>Candidatus Polarisedimenticola</taxon>
    </lineage>
</organism>
<dbReference type="Pfam" id="PF00756">
    <property type="entry name" value="Esterase"/>
    <property type="match status" value="1"/>
</dbReference>
<gene>
    <name evidence="1" type="ORF">IFK94_11340</name>
</gene>
<name>A0A8J6Y5S8_9BACT</name>
<dbReference type="SUPFAM" id="SSF53474">
    <property type="entry name" value="alpha/beta-Hydrolases"/>
    <property type="match status" value="1"/>
</dbReference>